<gene>
    <name evidence="8" type="ORF">SmJEL517_g01975</name>
</gene>
<evidence type="ECO:0000256" key="4">
    <source>
        <dbReference type="ARBA" id="ARBA00022833"/>
    </source>
</evidence>
<dbReference type="InterPro" id="IPR013909">
    <property type="entry name" value="NuBaID_C"/>
</dbReference>
<evidence type="ECO:0000256" key="3">
    <source>
        <dbReference type="ARBA" id="ARBA00022771"/>
    </source>
</evidence>
<sequence>MSTRTKRQLDEASTALNGNVTENDIIKLSDDGLAARLSTFKICLHVDLTWFNKPTDLSPVTCARHGWINHAADTLACTECQHRLICAFNTLLDDDGVKAMTSKFVEQLTSQHGRACIWRLTAIDESLYRFPLKSSSSTRSAFQNRFKSFVALPPSSIPQTACSLDQDTIAQIHNHTTTTTTSTILDVEKSCITLSLYGWLAEEQGGLRFAKCLLCMRSAGLWNFESVVPGSTSSAPRTKRVKIDDVEDDAESFDVLSQHRSFCPWISKGYTGKTGWQVTLDSLLSSGSKSSPTTSRIASSDVLSKVKEADNLLSNLLRQSRPTTSQSTSST</sequence>
<protein>
    <recommendedName>
        <fullName evidence="10">C3HC-type domain-containing protein</fullName>
    </recommendedName>
</protein>
<dbReference type="EMBL" id="QEAO01000007">
    <property type="protein sequence ID" value="TPX35725.1"/>
    <property type="molecule type" value="Genomic_DNA"/>
</dbReference>
<dbReference type="Pfam" id="PF08600">
    <property type="entry name" value="NuBaID_C"/>
    <property type="match status" value="1"/>
</dbReference>
<evidence type="ECO:0000313" key="8">
    <source>
        <dbReference type="EMBL" id="TPX35725.1"/>
    </source>
</evidence>
<keyword evidence="4" id="KW-0862">Zinc</keyword>
<dbReference type="Pfam" id="PF07967">
    <property type="entry name" value="zf-C3HC"/>
    <property type="match status" value="1"/>
</dbReference>
<feature type="domain" description="NuBaID C-terminal" evidence="7">
    <location>
        <begin position="192"/>
        <end position="277"/>
    </location>
</feature>
<comment type="subcellular location">
    <subcellularLocation>
        <location evidence="1">Nucleus</location>
    </subcellularLocation>
</comment>
<evidence type="ECO:0000259" key="6">
    <source>
        <dbReference type="Pfam" id="PF07967"/>
    </source>
</evidence>
<feature type="domain" description="C3HC-type" evidence="6">
    <location>
        <begin position="29"/>
        <end position="151"/>
    </location>
</feature>
<dbReference type="PANTHER" id="PTHR15835:SF6">
    <property type="entry name" value="ZINC FINGER C3HC-TYPE PROTEIN 1"/>
    <property type="match status" value="1"/>
</dbReference>
<reference evidence="8 9" key="1">
    <citation type="journal article" date="2019" name="Sci. Rep.">
        <title>Comparative genomics of chytrid fungi reveal insights into the obligate biotrophic and pathogenic lifestyle of Synchytrium endobioticum.</title>
        <authorList>
            <person name="van de Vossenberg B.T.L.H."/>
            <person name="Warris S."/>
            <person name="Nguyen H.D.T."/>
            <person name="van Gent-Pelzer M.P.E."/>
            <person name="Joly D.L."/>
            <person name="van de Geest H.C."/>
            <person name="Bonants P.J.M."/>
            <person name="Smith D.S."/>
            <person name="Levesque C.A."/>
            <person name="van der Lee T.A.J."/>
        </authorList>
    </citation>
    <scope>NUCLEOTIDE SEQUENCE [LARGE SCALE GENOMIC DNA]</scope>
    <source>
        <strain evidence="8 9">JEL517</strain>
    </source>
</reference>
<dbReference type="GO" id="GO:0005634">
    <property type="term" value="C:nucleus"/>
    <property type="evidence" value="ECO:0007669"/>
    <property type="project" value="UniProtKB-SubCell"/>
</dbReference>
<dbReference type="STRING" id="1806994.A0A507CDT1"/>
<dbReference type="InterPro" id="IPR012935">
    <property type="entry name" value="NuBaID_N"/>
</dbReference>
<evidence type="ECO:0000313" key="9">
    <source>
        <dbReference type="Proteomes" id="UP000319731"/>
    </source>
</evidence>
<accession>A0A507CDT1</accession>
<evidence type="ECO:0000256" key="2">
    <source>
        <dbReference type="ARBA" id="ARBA00022723"/>
    </source>
</evidence>
<dbReference type="GO" id="GO:0008270">
    <property type="term" value="F:zinc ion binding"/>
    <property type="evidence" value="ECO:0007669"/>
    <property type="project" value="UniProtKB-KW"/>
</dbReference>
<evidence type="ECO:0000259" key="7">
    <source>
        <dbReference type="Pfam" id="PF08600"/>
    </source>
</evidence>
<keyword evidence="9" id="KW-1185">Reference proteome</keyword>
<name>A0A507CDT1_9FUNG</name>
<dbReference type="AlphaFoldDB" id="A0A507CDT1"/>
<dbReference type="PANTHER" id="PTHR15835">
    <property type="entry name" value="NUCLEAR-INTERACTING PARTNER OF ALK"/>
    <property type="match status" value="1"/>
</dbReference>
<evidence type="ECO:0000256" key="1">
    <source>
        <dbReference type="ARBA" id="ARBA00004123"/>
    </source>
</evidence>
<comment type="caution">
    <text evidence="8">The sequence shown here is derived from an EMBL/GenBank/DDBJ whole genome shotgun (WGS) entry which is preliminary data.</text>
</comment>
<dbReference type="RefSeq" id="XP_031026157.1">
    <property type="nucleotide sequence ID" value="XM_031167903.1"/>
</dbReference>
<keyword evidence="2" id="KW-0479">Metal-binding</keyword>
<organism evidence="8 9">
    <name type="scientific">Synchytrium microbalum</name>
    <dbReference type="NCBI Taxonomy" id="1806994"/>
    <lineage>
        <taxon>Eukaryota</taxon>
        <taxon>Fungi</taxon>
        <taxon>Fungi incertae sedis</taxon>
        <taxon>Chytridiomycota</taxon>
        <taxon>Chytridiomycota incertae sedis</taxon>
        <taxon>Chytridiomycetes</taxon>
        <taxon>Synchytriales</taxon>
        <taxon>Synchytriaceae</taxon>
        <taxon>Synchytrium</taxon>
    </lineage>
</organism>
<dbReference type="Proteomes" id="UP000319731">
    <property type="component" value="Unassembled WGS sequence"/>
</dbReference>
<proteinExistence type="predicted"/>
<keyword evidence="3" id="KW-0863">Zinc-finger</keyword>
<keyword evidence="5" id="KW-0539">Nucleus</keyword>
<dbReference type="OrthoDB" id="2100628at2759"/>
<evidence type="ECO:0008006" key="10">
    <source>
        <dbReference type="Google" id="ProtNLM"/>
    </source>
</evidence>
<dbReference type="GeneID" id="42003200"/>
<evidence type="ECO:0000256" key="5">
    <source>
        <dbReference type="ARBA" id="ARBA00023242"/>
    </source>
</evidence>